<dbReference type="GO" id="GO:0030674">
    <property type="term" value="F:protein-macromolecule adaptor activity"/>
    <property type="evidence" value="ECO:0007669"/>
    <property type="project" value="TreeGrafter"/>
</dbReference>
<evidence type="ECO:0000256" key="4">
    <source>
        <dbReference type="ARBA" id="ARBA00022833"/>
    </source>
</evidence>
<reference evidence="6 7" key="1">
    <citation type="journal article" date="2017" name="Gigascience">
        <title>Genome sequence of the small brown planthopper, Laodelphax striatellus.</title>
        <authorList>
            <person name="Zhu J."/>
            <person name="Jiang F."/>
            <person name="Wang X."/>
            <person name="Yang P."/>
            <person name="Bao Y."/>
            <person name="Zhao W."/>
            <person name="Wang W."/>
            <person name="Lu H."/>
            <person name="Wang Q."/>
            <person name="Cui N."/>
            <person name="Li J."/>
            <person name="Chen X."/>
            <person name="Luo L."/>
            <person name="Yu J."/>
            <person name="Kang L."/>
            <person name="Cui F."/>
        </authorList>
    </citation>
    <scope>NUCLEOTIDE SEQUENCE [LARGE SCALE GENOMIC DNA]</scope>
    <source>
        <strain evidence="6">Lst14</strain>
    </source>
</reference>
<keyword evidence="3" id="KW-0863">Zinc-finger</keyword>
<dbReference type="GO" id="GO:0008270">
    <property type="term" value="F:zinc ion binding"/>
    <property type="evidence" value="ECO:0007669"/>
    <property type="project" value="UniProtKB-KW"/>
</dbReference>
<feature type="coiled-coil region" evidence="5">
    <location>
        <begin position="29"/>
        <end position="70"/>
    </location>
</feature>
<evidence type="ECO:0000256" key="5">
    <source>
        <dbReference type="SAM" id="Coils"/>
    </source>
</evidence>
<evidence type="ECO:0000313" key="6">
    <source>
        <dbReference type="EMBL" id="RZF34593.1"/>
    </source>
</evidence>
<name>A0A482WM88_LAOST</name>
<evidence type="ECO:0000256" key="2">
    <source>
        <dbReference type="ARBA" id="ARBA00022723"/>
    </source>
</evidence>
<organism evidence="6 7">
    <name type="scientific">Laodelphax striatellus</name>
    <name type="common">Small brown planthopper</name>
    <name type="synonym">Delphax striatella</name>
    <dbReference type="NCBI Taxonomy" id="195883"/>
    <lineage>
        <taxon>Eukaryota</taxon>
        <taxon>Metazoa</taxon>
        <taxon>Ecdysozoa</taxon>
        <taxon>Arthropoda</taxon>
        <taxon>Hexapoda</taxon>
        <taxon>Insecta</taxon>
        <taxon>Pterygota</taxon>
        <taxon>Neoptera</taxon>
        <taxon>Paraneoptera</taxon>
        <taxon>Hemiptera</taxon>
        <taxon>Auchenorrhyncha</taxon>
        <taxon>Fulgoroidea</taxon>
        <taxon>Delphacidae</taxon>
        <taxon>Criomorphinae</taxon>
        <taxon>Laodelphax</taxon>
    </lineage>
</organism>
<gene>
    <name evidence="6" type="ORF">LSTR_LSTR016187</name>
</gene>
<keyword evidence="5" id="KW-0175">Coiled coil</keyword>
<dbReference type="SMR" id="A0A482WM88"/>
<proteinExistence type="predicted"/>
<dbReference type="PANTHER" id="PTHR23323:SF26">
    <property type="entry name" value="VACUOLAR PROTEIN SORTING-ASSOCIATED PROTEIN 18 HOMOLOG"/>
    <property type="match status" value="1"/>
</dbReference>
<evidence type="ECO:0000313" key="7">
    <source>
        <dbReference type="Proteomes" id="UP000291343"/>
    </source>
</evidence>
<dbReference type="AlphaFoldDB" id="A0A482WM88"/>
<keyword evidence="2" id="KW-0479">Metal-binding</keyword>
<dbReference type="STRING" id="195883.A0A482WM88"/>
<protein>
    <submittedName>
        <fullName evidence="6">Uncharacterized protein</fullName>
    </submittedName>
</protein>
<dbReference type="GO" id="GO:0048284">
    <property type="term" value="P:organelle fusion"/>
    <property type="evidence" value="ECO:0007669"/>
    <property type="project" value="TreeGrafter"/>
</dbReference>
<dbReference type="PANTHER" id="PTHR23323">
    <property type="entry name" value="VACUOLAR PROTEIN SORTING-ASSOCIATED PROTEIN"/>
    <property type="match status" value="1"/>
</dbReference>
<evidence type="ECO:0000256" key="3">
    <source>
        <dbReference type="ARBA" id="ARBA00022771"/>
    </source>
</evidence>
<sequence>MQFLQRCELLKIEDILPFFSDFVTIDHFKDAICSSLQEYNQHIQDLKDEIEDTTKSAEVLRKEIQDFRKK</sequence>
<dbReference type="EMBL" id="QKKF02030957">
    <property type="protein sequence ID" value="RZF34593.1"/>
    <property type="molecule type" value="Genomic_DNA"/>
</dbReference>
<dbReference type="GO" id="GO:0007032">
    <property type="term" value="P:endosome organization"/>
    <property type="evidence" value="ECO:0007669"/>
    <property type="project" value="TreeGrafter"/>
</dbReference>
<dbReference type="InParanoid" id="A0A482WM88"/>
<accession>A0A482WM88</accession>
<dbReference type="GO" id="GO:0006904">
    <property type="term" value="P:vesicle docking involved in exocytosis"/>
    <property type="evidence" value="ECO:0007669"/>
    <property type="project" value="TreeGrafter"/>
</dbReference>
<dbReference type="GO" id="GO:0031902">
    <property type="term" value="C:late endosome membrane"/>
    <property type="evidence" value="ECO:0007669"/>
    <property type="project" value="UniProtKB-SubCell"/>
</dbReference>
<dbReference type="Proteomes" id="UP000291343">
    <property type="component" value="Unassembled WGS sequence"/>
</dbReference>
<dbReference type="GO" id="GO:0008333">
    <property type="term" value="P:endosome to lysosome transport"/>
    <property type="evidence" value="ECO:0007669"/>
    <property type="project" value="TreeGrafter"/>
</dbReference>
<evidence type="ECO:0000256" key="1">
    <source>
        <dbReference type="ARBA" id="ARBA00004492"/>
    </source>
</evidence>
<dbReference type="GO" id="GO:0030897">
    <property type="term" value="C:HOPS complex"/>
    <property type="evidence" value="ECO:0007669"/>
    <property type="project" value="TreeGrafter"/>
</dbReference>
<keyword evidence="4" id="KW-0862">Zinc</keyword>
<comment type="caution">
    <text evidence="6">The sequence shown here is derived from an EMBL/GenBank/DDBJ whole genome shotgun (WGS) entry which is preliminary data.</text>
</comment>
<keyword evidence="7" id="KW-1185">Reference proteome</keyword>
<dbReference type="GO" id="GO:0007040">
    <property type="term" value="P:lysosome organization"/>
    <property type="evidence" value="ECO:0007669"/>
    <property type="project" value="TreeGrafter"/>
</dbReference>
<dbReference type="OrthoDB" id="1845386at2759"/>
<comment type="subcellular location">
    <subcellularLocation>
        <location evidence="1">Late endosome membrane</location>
        <topology evidence="1">Peripheral membrane protein</topology>
        <orientation evidence="1">Cytoplasmic side</orientation>
    </subcellularLocation>
</comment>